<comment type="similarity">
    <text evidence="5">Belongs to the SAT4 family.</text>
</comment>
<comment type="subcellular location">
    <subcellularLocation>
        <location evidence="1">Membrane</location>
        <topology evidence="1">Multi-pass membrane protein</topology>
    </subcellularLocation>
</comment>
<protein>
    <recommendedName>
        <fullName evidence="8">Rhodopsin domain-containing protein</fullName>
    </recommendedName>
</protein>
<accession>A0ABR3TL97</accession>
<gene>
    <name evidence="9" type="ORF">SLS58_007431</name>
</gene>
<dbReference type="InterPro" id="IPR052337">
    <property type="entry name" value="SAT4-like"/>
</dbReference>
<evidence type="ECO:0000256" key="7">
    <source>
        <dbReference type="SAM" id="Phobius"/>
    </source>
</evidence>
<evidence type="ECO:0000256" key="4">
    <source>
        <dbReference type="ARBA" id="ARBA00023136"/>
    </source>
</evidence>
<feature type="compositionally biased region" description="Low complexity" evidence="6">
    <location>
        <begin position="350"/>
        <end position="365"/>
    </location>
</feature>
<keyword evidence="3 7" id="KW-1133">Transmembrane helix</keyword>
<dbReference type="EMBL" id="JAKEKT020000056">
    <property type="protein sequence ID" value="KAL1640005.1"/>
    <property type="molecule type" value="Genomic_DNA"/>
</dbReference>
<comment type="caution">
    <text evidence="9">The sequence shown here is derived from an EMBL/GenBank/DDBJ whole genome shotgun (WGS) entry which is preliminary data.</text>
</comment>
<dbReference type="PANTHER" id="PTHR33048">
    <property type="entry name" value="PTH11-LIKE INTEGRAL MEMBRANE PROTEIN (AFU_ORTHOLOGUE AFUA_5G11245)"/>
    <property type="match status" value="1"/>
</dbReference>
<keyword evidence="2 7" id="KW-0812">Transmembrane</keyword>
<evidence type="ECO:0000256" key="2">
    <source>
        <dbReference type="ARBA" id="ARBA00022692"/>
    </source>
</evidence>
<dbReference type="Proteomes" id="UP001521184">
    <property type="component" value="Unassembled WGS sequence"/>
</dbReference>
<feature type="transmembrane region" description="Helical" evidence="7">
    <location>
        <begin position="134"/>
        <end position="152"/>
    </location>
</feature>
<sequence>MTSFSESYQLDGTQKVLRAVIIASICITGVFIATRCWIRVRLQAKFSSDDYLLVAALVAFAIQTGFGLYSMDHGGFGRKTADLPRDVYVLGLKWMVLTQCTYTIALMFAKLSIGLLQLRVMGLSTSTLRRMHHATIALTIVVSTYEFLTLLFQCYPTPSTASSAHPVYQPVLIPTAPATATCAARRTPILVSVYLYSAANIALDWYYSLAMVPLILRLQNMKAVVKASAIAILGIGVVASVATIIRLKYLVGFADSTDPLSAIVPGTGPDGVRMEELELEAGGRLEDEEDEEEWDDGVCDEECGGRRARAGTRTDPGVGGGVVEYDVDDGGGDIAVREDDRFHHHDGIDDGTTTIMTTRTMSSGGKDNVDVQTVLSDADSQKSILQQKSADSWRS</sequence>
<feature type="domain" description="Rhodopsin" evidence="8">
    <location>
        <begin position="35"/>
        <end position="264"/>
    </location>
</feature>
<evidence type="ECO:0000313" key="9">
    <source>
        <dbReference type="EMBL" id="KAL1640005.1"/>
    </source>
</evidence>
<feature type="region of interest" description="Disordered" evidence="6">
    <location>
        <begin position="343"/>
        <end position="368"/>
    </location>
</feature>
<reference evidence="9 10" key="1">
    <citation type="journal article" date="2023" name="Plant Dis.">
        <title>First Report of Diplodia intermedia Causing Canker and Dieback Diseases on Apple Trees in Canada.</title>
        <authorList>
            <person name="Ellouze W."/>
            <person name="Ilyukhin E."/>
            <person name="Sulman M."/>
            <person name="Ali S."/>
        </authorList>
    </citation>
    <scope>NUCLEOTIDE SEQUENCE [LARGE SCALE GENOMIC DNA]</scope>
    <source>
        <strain evidence="9 10">M45-28</strain>
    </source>
</reference>
<dbReference type="InterPro" id="IPR049326">
    <property type="entry name" value="Rhodopsin_dom_fungi"/>
</dbReference>
<dbReference type="PANTHER" id="PTHR33048:SF96">
    <property type="entry name" value="INTEGRAL MEMBRANE PROTEIN"/>
    <property type="match status" value="1"/>
</dbReference>
<feature type="transmembrane region" description="Helical" evidence="7">
    <location>
        <begin position="50"/>
        <end position="71"/>
    </location>
</feature>
<evidence type="ECO:0000256" key="6">
    <source>
        <dbReference type="SAM" id="MobiDB-lite"/>
    </source>
</evidence>
<proteinExistence type="inferred from homology"/>
<evidence type="ECO:0000256" key="5">
    <source>
        <dbReference type="ARBA" id="ARBA00038359"/>
    </source>
</evidence>
<evidence type="ECO:0000256" key="3">
    <source>
        <dbReference type="ARBA" id="ARBA00022989"/>
    </source>
</evidence>
<name>A0ABR3TL97_9PEZI</name>
<feature type="transmembrane region" description="Helical" evidence="7">
    <location>
        <begin position="223"/>
        <end position="245"/>
    </location>
</feature>
<keyword evidence="10" id="KW-1185">Reference proteome</keyword>
<feature type="transmembrane region" description="Helical" evidence="7">
    <location>
        <begin position="16"/>
        <end position="38"/>
    </location>
</feature>
<evidence type="ECO:0000256" key="1">
    <source>
        <dbReference type="ARBA" id="ARBA00004141"/>
    </source>
</evidence>
<evidence type="ECO:0000313" key="10">
    <source>
        <dbReference type="Proteomes" id="UP001521184"/>
    </source>
</evidence>
<keyword evidence="4 7" id="KW-0472">Membrane</keyword>
<feature type="transmembrane region" description="Helical" evidence="7">
    <location>
        <begin position="91"/>
        <end position="113"/>
    </location>
</feature>
<dbReference type="Pfam" id="PF20684">
    <property type="entry name" value="Fung_rhodopsin"/>
    <property type="match status" value="1"/>
</dbReference>
<feature type="transmembrane region" description="Helical" evidence="7">
    <location>
        <begin position="193"/>
        <end position="216"/>
    </location>
</feature>
<organism evidence="9 10">
    <name type="scientific">Diplodia intermedia</name>
    <dbReference type="NCBI Taxonomy" id="856260"/>
    <lineage>
        <taxon>Eukaryota</taxon>
        <taxon>Fungi</taxon>
        <taxon>Dikarya</taxon>
        <taxon>Ascomycota</taxon>
        <taxon>Pezizomycotina</taxon>
        <taxon>Dothideomycetes</taxon>
        <taxon>Dothideomycetes incertae sedis</taxon>
        <taxon>Botryosphaeriales</taxon>
        <taxon>Botryosphaeriaceae</taxon>
        <taxon>Diplodia</taxon>
    </lineage>
</organism>
<evidence type="ECO:0000259" key="8">
    <source>
        <dbReference type="Pfam" id="PF20684"/>
    </source>
</evidence>